<dbReference type="GO" id="GO:0035312">
    <property type="term" value="F:5'-3' DNA exonuclease activity"/>
    <property type="evidence" value="ECO:0007669"/>
    <property type="project" value="TreeGrafter"/>
</dbReference>
<dbReference type="GO" id="GO:0036297">
    <property type="term" value="P:interstrand cross-link repair"/>
    <property type="evidence" value="ECO:0007669"/>
    <property type="project" value="TreeGrafter"/>
</dbReference>
<evidence type="ECO:0000313" key="9">
    <source>
        <dbReference type="EMBL" id="KAJ8606641.1"/>
    </source>
</evidence>
<proteinExistence type="inferred from homology"/>
<dbReference type="EMBL" id="JAQMWT010000262">
    <property type="protein sequence ID" value="KAJ8606641.1"/>
    <property type="molecule type" value="Genomic_DNA"/>
</dbReference>
<sequence>MATQLASIKRLAAPLEAFVVDGFNFQARYPDVRHWFLSHAHSDHVCGLTSTFDAGTIYCSGTTVAAIERDVSPALRSRCVIVEVGECVEIEGCRVRALDAGHCPGSLLFAFEKDGYRALHTGDFRASEAVRAQFGDSDVGFDRVYLDTTYASPRWDFPAQEDACRTIAEVVASSPPRTLFVVGTYSLGKENAVDAAIRASGGLGYVPKRRAEALRFCGRWDDSLHCADKDDPRVRVWVEGVFGGGGGGGSTAQKKSPHERLLAVLENSRFDAVCSLRCTGWEFRRGKAYSEWVENDGQTRCVGVPYSEHSSFLELKAFVRQLRPREVVPTVNAETREARRALRDLFVAETDLRADVGKLDSFLCRRRGGGGGGGLAAAAEREQDPLRRVNVRQQRRLLDATRGARAPTNADERQVARLAEVLPGAPKAYLAQLLRDSSGDVDGAVAIHFGPNEGRVVLSDAIEETEENLLVGAVFEVRGADADFKLFKGTEDATKKRKQNANGAADKIRKRLRELGATVVDQNARADKKLAPTHLVVPEGADPDALRNFHDLVVVKTESWLVRKFRALRNGTVDPPTPDELRRAASLGTTTRRRKDVSACGEKRRGPLRIETAETRALRERALNERMYLVARRDETPAGFASGSPVPKHVFAVMGSTGNVYEVTLYFEPKCTCPFATSHPTKVCKHRFFVLCKVLAVPEDYDYLAYQRFLRSDELRAILRRTEDASIVASTVARAAYGRASRGEDLVDDRAPAVAATSRELLASATCCVCFDSFAADENHHEWCRACGKNLHGDCLQRWLARHPTCPACRVPWTATDGQASIEEGFLNLRDLQPGVAHHRDTSTYAVDAASGRHWMNLHADRRADEPPP</sequence>
<evidence type="ECO:0000259" key="8">
    <source>
        <dbReference type="PROSITE" id="PS50966"/>
    </source>
</evidence>
<keyword evidence="5" id="KW-0539">Nucleus</keyword>
<dbReference type="SUPFAM" id="SSF57850">
    <property type="entry name" value="RING/U-box"/>
    <property type="match status" value="1"/>
</dbReference>
<dbReference type="Proteomes" id="UP001230188">
    <property type="component" value="Unassembled WGS sequence"/>
</dbReference>
<evidence type="ECO:0000256" key="6">
    <source>
        <dbReference type="PROSITE-ProRule" id="PRU00175"/>
    </source>
</evidence>
<keyword evidence="6" id="KW-0479">Metal-binding</keyword>
<feature type="domain" description="RING-type" evidence="7">
    <location>
        <begin position="767"/>
        <end position="810"/>
    </location>
</feature>
<dbReference type="Gene3D" id="3.40.50.12650">
    <property type="match status" value="1"/>
</dbReference>
<evidence type="ECO:0000256" key="1">
    <source>
        <dbReference type="ARBA" id="ARBA00004123"/>
    </source>
</evidence>
<dbReference type="InterPro" id="IPR001841">
    <property type="entry name" value="Znf_RING"/>
</dbReference>
<dbReference type="GO" id="GO:0005634">
    <property type="term" value="C:nucleus"/>
    <property type="evidence" value="ECO:0007669"/>
    <property type="project" value="UniProtKB-SubCell"/>
</dbReference>
<gene>
    <name evidence="9" type="ORF">CTAYLR_008379</name>
</gene>
<dbReference type="PANTHER" id="PTHR23240:SF6">
    <property type="entry name" value="DNA CROSS-LINK REPAIR 1A PROTEIN"/>
    <property type="match status" value="1"/>
</dbReference>
<evidence type="ECO:0008006" key="11">
    <source>
        <dbReference type="Google" id="ProtNLM"/>
    </source>
</evidence>
<evidence type="ECO:0000259" key="7">
    <source>
        <dbReference type="PROSITE" id="PS50089"/>
    </source>
</evidence>
<dbReference type="PANTHER" id="PTHR23240">
    <property type="entry name" value="DNA CROSS-LINK REPAIR PROTEIN PSO2/SNM1-RELATED"/>
    <property type="match status" value="1"/>
</dbReference>
<dbReference type="GO" id="GO:0003684">
    <property type="term" value="F:damaged DNA binding"/>
    <property type="evidence" value="ECO:0007669"/>
    <property type="project" value="TreeGrafter"/>
</dbReference>
<reference evidence="9" key="1">
    <citation type="submission" date="2023-01" db="EMBL/GenBank/DDBJ databases">
        <title>Metagenome sequencing of chrysophaentin producing Chrysophaeum taylorii.</title>
        <authorList>
            <person name="Davison J."/>
            <person name="Bewley C."/>
        </authorList>
    </citation>
    <scope>NUCLEOTIDE SEQUENCE</scope>
    <source>
        <strain evidence="9">NIES-1699</strain>
    </source>
</reference>
<comment type="similarity">
    <text evidence="2">Belongs to the DNA repair metallo-beta-lactamase (DRMBL) family.</text>
</comment>
<name>A0AAD7UI91_9STRA</name>
<dbReference type="AlphaFoldDB" id="A0AAD7UI91"/>
<evidence type="ECO:0000256" key="5">
    <source>
        <dbReference type="ARBA" id="ARBA00023242"/>
    </source>
</evidence>
<evidence type="ECO:0000256" key="3">
    <source>
        <dbReference type="ARBA" id="ARBA00022763"/>
    </source>
</evidence>
<dbReference type="InterPro" id="IPR007527">
    <property type="entry name" value="Znf_SWIM"/>
</dbReference>
<dbReference type="InterPro" id="IPR036866">
    <property type="entry name" value="RibonucZ/Hydroxyglut_hydro"/>
</dbReference>
<dbReference type="InterPro" id="IPR013083">
    <property type="entry name" value="Znf_RING/FYVE/PHD"/>
</dbReference>
<keyword evidence="4" id="KW-0234">DNA repair</keyword>
<dbReference type="Gene3D" id="3.30.40.10">
    <property type="entry name" value="Zinc/RING finger domain, C3HC4 (zinc finger)"/>
    <property type="match status" value="1"/>
</dbReference>
<dbReference type="InterPro" id="IPR001279">
    <property type="entry name" value="Metallo-B-lactamas"/>
</dbReference>
<dbReference type="Pfam" id="PF12706">
    <property type="entry name" value="Lactamase_B_2"/>
    <property type="match status" value="1"/>
</dbReference>
<keyword evidence="6" id="KW-0863">Zinc-finger</keyword>
<keyword evidence="6" id="KW-0862">Zinc</keyword>
<dbReference type="Gene3D" id="3.60.15.10">
    <property type="entry name" value="Ribonuclease Z/Hydroxyacylglutathione hydrolase-like"/>
    <property type="match status" value="1"/>
</dbReference>
<dbReference type="Pfam" id="PF07522">
    <property type="entry name" value="DRMBL"/>
    <property type="match status" value="1"/>
</dbReference>
<accession>A0AAD7UI91</accession>
<dbReference type="InterPro" id="IPR011084">
    <property type="entry name" value="DRMBL"/>
</dbReference>
<dbReference type="SMART" id="SM00849">
    <property type="entry name" value="Lactamase_B"/>
    <property type="match status" value="1"/>
</dbReference>
<dbReference type="Pfam" id="PF13639">
    <property type="entry name" value="zf-RING_2"/>
    <property type="match status" value="1"/>
</dbReference>
<dbReference type="SUPFAM" id="SSF56281">
    <property type="entry name" value="Metallo-hydrolase/oxidoreductase"/>
    <property type="match status" value="1"/>
</dbReference>
<evidence type="ECO:0000256" key="2">
    <source>
        <dbReference type="ARBA" id="ARBA00010304"/>
    </source>
</evidence>
<organism evidence="9 10">
    <name type="scientific">Chrysophaeum taylorii</name>
    <dbReference type="NCBI Taxonomy" id="2483200"/>
    <lineage>
        <taxon>Eukaryota</taxon>
        <taxon>Sar</taxon>
        <taxon>Stramenopiles</taxon>
        <taxon>Ochrophyta</taxon>
        <taxon>Pelagophyceae</taxon>
        <taxon>Pelagomonadales</taxon>
        <taxon>Pelagomonadaceae</taxon>
        <taxon>Chrysophaeum</taxon>
    </lineage>
</organism>
<evidence type="ECO:0000313" key="10">
    <source>
        <dbReference type="Proteomes" id="UP001230188"/>
    </source>
</evidence>
<feature type="domain" description="SWIM-type" evidence="8">
    <location>
        <begin position="661"/>
        <end position="695"/>
    </location>
</feature>
<dbReference type="PROSITE" id="PS50089">
    <property type="entry name" value="ZF_RING_2"/>
    <property type="match status" value="1"/>
</dbReference>
<dbReference type="PROSITE" id="PS50966">
    <property type="entry name" value="ZF_SWIM"/>
    <property type="match status" value="1"/>
</dbReference>
<keyword evidence="3" id="KW-0227">DNA damage</keyword>
<comment type="subcellular location">
    <subcellularLocation>
        <location evidence="1">Nucleus</location>
    </subcellularLocation>
</comment>
<keyword evidence="10" id="KW-1185">Reference proteome</keyword>
<evidence type="ECO:0000256" key="4">
    <source>
        <dbReference type="ARBA" id="ARBA00023204"/>
    </source>
</evidence>
<comment type="caution">
    <text evidence="9">The sequence shown here is derived from an EMBL/GenBank/DDBJ whole genome shotgun (WGS) entry which is preliminary data.</text>
</comment>
<protein>
    <recommendedName>
        <fullName evidence="11">SWIM-type domain-containing protein</fullName>
    </recommendedName>
</protein>
<dbReference type="GO" id="GO:0006303">
    <property type="term" value="P:double-strand break repair via nonhomologous end joining"/>
    <property type="evidence" value="ECO:0007669"/>
    <property type="project" value="TreeGrafter"/>
</dbReference>
<dbReference type="GO" id="GO:0008270">
    <property type="term" value="F:zinc ion binding"/>
    <property type="evidence" value="ECO:0007669"/>
    <property type="project" value="UniProtKB-KW"/>
</dbReference>